<dbReference type="AlphaFoldDB" id="A0A170T495"/>
<proteinExistence type="predicted"/>
<name>A0A170T495_EHRRU</name>
<comment type="caution">
    <text evidence="1">The sequence shown here is derived from an EMBL/GenBank/DDBJ whole genome shotgun (WGS) entry which is preliminary data.</text>
</comment>
<evidence type="ECO:0000313" key="2">
    <source>
        <dbReference type="Proteomes" id="UP000092731"/>
    </source>
</evidence>
<reference evidence="2" key="1">
    <citation type="submission" date="2016-05" db="EMBL/GenBank/DDBJ databases">
        <title>Draft genome sequences of four strains of Ehrlichia ruminantium, a tick-borne pathogen of ruminants, isolated from Zimbabwe, The Gambia and Ghana.</title>
        <authorList>
            <person name="Nakao R."/>
            <person name="Jongejan F."/>
            <person name="Sugimoto C."/>
        </authorList>
    </citation>
    <scope>NUCLEOTIDE SEQUENCE [LARGE SCALE GENOMIC DNA]</scope>
    <source>
        <strain evidence="2">Pokoase 417</strain>
    </source>
</reference>
<gene>
    <name evidence="1" type="primary">plsX</name>
    <name evidence="1" type="ORF">EHRUM3_08070</name>
</gene>
<organism evidence="1 2">
    <name type="scientific">Ehrlichia ruminantium</name>
    <name type="common">heartwater rickettsia</name>
    <name type="synonym">Cowdria ruminantium</name>
    <dbReference type="NCBI Taxonomy" id="779"/>
    <lineage>
        <taxon>Bacteria</taxon>
        <taxon>Pseudomonadati</taxon>
        <taxon>Pseudomonadota</taxon>
        <taxon>Alphaproteobacteria</taxon>
        <taxon>Rickettsiales</taxon>
        <taxon>Anaplasmataceae</taxon>
        <taxon>Ehrlichia</taxon>
    </lineage>
</organism>
<protein>
    <submittedName>
        <fullName evidence="1">Glycerol-3-phosphate acyltransferase PlsX</fullName>
    </submittedName>
</protein>
<keyword evidence="1" id="KW-0012">Acyltransferase</keyword>
<dbReference type="Proteomes" id="UP000092731">
    <property type="component" value="Unassembled WGS sequence"/>
</dbReference>
<evidence type="ECO:0000313" key="1">
    <source>
        <dbReference type="EMBL" id="GAT78580.1"/>
    </source>
</evidence>
<accession>A0A170T495</accession>
<feature type="non-terminal residue" evidence="1">
    <location>
        <position position="22"/>
    </location>
</feature>
<dbReference type="GO" id="GO:0016746">
    <property type="term" value="F:acyltransferase activity"/>
    <property type="evidence" value="ECO:0007669"/>
    <property type="project" value="UniProtKB-KW"/>
</dbReference>
<sequence length="22" mass="2138">MSTISIAVDAMGGDFAPEAVVG</sequence>
<keyword evidence="1" id="KW-0808">Transferase</keyword>
<dbReference type="EMBL" id="BDDM01000251">
    <property type="protein sequence ID" value="GAT78580.1"/>
    <property type="molecule type" value="Genomic_DNA"/>
</dbReference>